<dbReference type="AlphaFoldDB" id="A0A2T0M6Y2"/>
<name>A0A2T0M6Y2_9ACTN</name>
<dbReference type="Proteomes" id="UP000238312">
    <property type="component" value="Unassembled WGS sequence"/>
</dbReference>
<gene>
    <name evidence="1" type="ORF">B0I32_1289</name>
</gene>
<evidence type="ECO:0000313" key="2">
    <source>
        <dbReference type="Proteomes" id="UP000238312"/>
    </source>
</evidence>
<dbReference type="RefSeq" id="WP_245956565.1">
    <property type="nucleotide sequence ID" value="NZ_JBFAIB010000013.1"/>
</dbReference>
<comment type="caution">
    <text evidence="1">The sequence shown here is derived from an EMBL/GenBank/DDBJ whole genome shotgun (WGS) entry which is preliminary data.</text>
</comment>
<proteinExistence type="predicted"/>
<dbReference type="EMBL" id="PVNG01000028">
    <property type="protein sequence ID" value="PRX53253.1"/>
    <property type="molecule type" value="Genomic_DNA"/>
</dbReference>
<sequence>MEAVAGRLAHLTIVDTLSMLVLERGGRRARRAVSASAEVTAGHSY</sequence>
<accession>A0A2T0M6Y2</accession>
<protein>
    <submittedName>
        <fullName evidence="1">Uncharacterized protein</fullName>
    </submittedName>
</protein>
<organism evidence="1 2">
    <name type="scientific">Nonomuraea fuscirosea</name>
    <dbReference type="NCBI Taxonomy" id="1291556"/>
    <lineage>
        <taxon>Bacteria</taxon>
        <taxon>Bacillati</taxon>
        <taxon>Actinomycetota</taxon>
        <taxon>Actinomycetes</taxon>
        <taxon>Streptosporangiales</taxon>
        <taxon>Streptosporangiaceae</taxon>
        <taxon>Nonomuraea</taxon>
    </lineage>
</organism>
<evidence type="ECO:0000313" key="1">
    <source>
        <dbReference type="EMBL" id="PRX53253.1"/>
    </source>
</evidence>
<keyword evidence="2" id="KW-1185">Reference proteome</keyword>
<reference evidence="1 2" key="1">
    <citation type="submission" date="2018-03" db="EMBL/GenBank/DDBJ databases">
        <title>Genomic Encyclopedia of Type Strains, Phase III (KMG-III): the genomes of soil and plant-associated and newly described type strains.</title>
        <authorList>
            <person name="Whitman W."/>
        </authorList>
    </citation>
    <scope>NUCLEOTIDE SEQUENCE [LARGE SCALE GENOMIC DNA]</scope>
    <source>
        <strain evidence="1 2">CGMCC 4.7104</strain>
    </source>
</reference>